<evidence type="ECO:0000256" key="3">
    <source>
        <dbReference type="ARBA" id="ARBA00022741"/>
    </source>
</evidence>
<dbReference type="PANTHER" id="PTHR24353">
    <property type="entry name" value="CYCLIC NUCLEOTIDE-DEPENDENT PROTEIN KINASE"/>
    <property type="match status" value="1"/>
</dbReference>
<dbReference type="FunFam" id="3.30.200.20:FF:000042">
    <property type="entry name" value="Aurora kinase A"/>
    <property type="match status" value="1"/>
</dbReference>
<organism evidence="10">
    <name type="scientific">Albugo laibachii Nc14</name>
    <dbReference type="NCBI Taxonomy" id="890382"/>
    <lineage>
        <taxon>Eukaryota</taxon>
        <taxon>Sar</taxon>
        <taxon>Stramenopiles</taxon>
        <taxon>Oomycota</taxon>
        <taxon>Peronosporomycetes</taxon>
        <taxon>Albuginales</taxon>
        <taxon>Albuginaceae</taxon>
        <taxon>Albugo</taxon>
    </lineage>
</organism>
<dbReference type="SUPFAM" id="SSF56112">
    <property type="entry name" value="Protein kinase-like (PK-like)"/>
    <property type="match status" value="1"/>
</dbReference>
<dbReference type="InterPro" id="IPR000719">
    <property type="entry name" value="Prot_kinase_dom"/>
</dbReference>
<evidence type="ECO:0000256" key="2">
    <source>
        <dbReference type="ARBA" id="ARBA00022679"/>
    </source>
</evidence>
<proteinExistence type="predicted"/>
<feature type="binding site" evidence="6">
    <location>
        <position position="119"/>
    </location>
    <ligand>
        <name>ATP</name>
        <dbReference type="ChEBI" id="CHEBI:30616"/>
    </ligand>
</feature>
<dbReference type="PANTHER" id="PTHR24353:SF37">
    <property type="entry name" value="CAMP-DEPENDENT PROTEIN KINASE CATALYTIC SUBUNIT PRKX"/>
    <property type="match status" value="1"/>
</dbReference>
<evidence type="ECO:0000256" key="7">
    <source>
        <dbReference type="SAM" id="MobiDB-lite"/>
    </source>
</evidence>
<sequence>MLSALFRCSCLRASRDVGLSYRRNESGINSSVGQPNDSETVSTLTAFHIEDDKRSSRNSMYCKPFPTPTHWSDPFRPVKNPSRSYQLCDFELIKVLGVGTSGTVRLAKHCASNAFVALKIISKRHILEHRQEKHLLRERSVHSTLSHPFIANLYGTFQDPHYLYFVLQHLPGGDLWRYVYGEHVSMTEKRKGIPEDHAVFYLGCVLLALAYLHDHAHVLYRDLKLENIALDADGYPKLVDFGFADFQPPKSAIRHTFCGSIDYMPPEILQHHGHDHRADIWSYGVLMYELLHGRTPFYHENAYQHSQNIVFNSVKFDAEIEALHPQACDLISKILVKNPDDRITSMDLIRLHPFFTRYYSNSDDWSRLWRREWKAPFIPFENQSSISEDANVSESEPFSEPIESDAETDTHVFHSF</sequence>
<dbReference type="GO" id="GO:0005524">
    <property type="term" value="F:ATP binding"/>
    <property type="evidence" value="ECO:0007669"/>
    <property type="project" value="UniProtKB-UniRule"/>
</dbReference>
<evidence type="ECO:0000256" key="6">
    <source>
        <dbReference type="PROSITE-ProRule" id="PRU10141"/>
    </source>
</evidence>
<dbReference type="Gene3D" id="3.30.200.20">
    <property type="entry name" value="Phosphorylase Kinase, domain 1"/>
    <property type="match status" value="1"/>
</dbReference>
<evidence type="ECO:0000256" key="5">
    <source>
        <dbReference type="ARBA" id="ARBA00022840"/>
    </source>
</evidence>
<keyword evidence="1" id="KW-0723">Serine/threonine-protein kinase</keyword>
<keyword evidence="4 10" id="KW-0418">Kinase</keyword>
<evidence type="ECO:0000256" key="1">
    <source>
        <dbReference type="ARBA" id="ARBA00022527"/>
    </source>
</evidence>
<dbReference type="Pfam" id="PF00069">
    <property type="entry name" value="Pkinase"/>
    <property type="match status" value="1"/>
</dbReference>
<dbReference type="InterPro" id="IPR011009">
    <property type="entry name" value="Kinase-like_dom_sf"/>
</dbReference>
<dbReference type="PROSITE" id="PS50011">
    <property type="entry name" value="PROTEIN_KINASE_DOM"/>
    <property type="match status" value="1"/>
</dbReference>
<evidence type="ECO:0000259" key="9">
    <source>
        <dbReference type="PROSITE" id="PS51285"/>
    </source>
</evidence>
<evidence type="ECO:0000313" key="10">
    <source>
        <dbReference type="EMBL" id="CCA24620.1"/>
    </source>
</evidence>
<evidence type="ECO:0000256" key="4">
    <source>
        <dbReference type="ARBA" id="ARBA00022777"/>
    </source>
</evidence>
<dbReference type="InterPro" id="IPR017441">
    <property type="entry name" value="Protein_kinase_ATP_BS"/>
</dbReference>
<dbReference type="PROSITE" id="PS51285">
    <property type="entry name" value="AGC_KINASE_CTER"/>
    <property type="match status" value="1"/>
</dbReference>
<accession>F0WTD0</accession>
<dbReference type="GO" id="GO:0004691">
    <property type="term" value="F:cAMP-dependent protein kinase activity"/>
    <property type="evidence" value="ECO:0007669"/>
    <property type="project" value="TreeGrafter"/>
</dbReference>
<feature type="domain" description="AGC-kinase C-terminal" evidence="9">
    <location>
        <begin position="361"/>
        <end position="416"/>
    </location>
</feature>
<dbReference type="PROSITE" id="PS00107">
    <property type="entry name" value="PROTEIN_KINASE_ATP"/>
    <property type="match status" value="1"/>
</dbReference>
<feature type="domain" description="Protein kinase" evidence="8">
    <location>
        <begin position="90"/>
        <end position="355"/>
    </location>
</feature>
<dbReference type="Gene3D" id="1.10.510.10">
    <property type="entry name" value="Transferase(Phosphotransferase) domain 1"/>
    <property type="match status" value="1"/>
</dbReference>
<reference evidence="10" key="1">
    <citation type="journal article" date="2011" name="PLoS Biol.">
        <title>Gene gain and loss during evolution of obligate parasitism in the white rust pathogen of Arabidopsis thaliana.</title>
        <authorList>
            <person name="Kemen E."/>
            <person name="Gardiner A."/>
            <person name="Schultz-Larsen T."/>
            <person name="Kemen A.C."/>
            <person name="Balmuth A.L."/>
            <person name="Robert-Seilaniantz A."/>
            <person name="Bailey K."/>
            <person name="Holub E."/>
            <person name="Studholme D.J."/>
            <person name="Maclean D."/>
            <person name="Jones J.D."/>
        </authorList>
    </citation>
    <scope>NUCLEOTIDE SEQUENCE</scope>
</reference>
<dbReference type="EMBL" id="FR824294">
    <property type="protein sequence ID" value="CCA24620.1"/>
    <property type="molecule type" value="Genomic_DNA"/>
</dbReference>
<dbReference type="HOGENOM" id="CLU_000288_63_5_1"/>
<dbReference type="GO" id="GO:0005952">
    <property type="term" value="C:cAMP-dependent protein kinase complex"/>
    <property type="evidence" value="ECO:0007669"/>
    <property type="project" value="TreeGrafter"/>
</dbReference>
<gene>
    <name evidence="10" type="primary">AlNc14C249G9610</name>
    <name evidence="10" type="ORF">ALNC14_107640</name>
</gene>
<name>F0WTD0_9STRA</name>
<evidence type="ECO:0000259" key="8">
    <source>
        <dbReference type="PROSITE" id="PS50011"/>
    </source>
</evidence>
<dbReference type="SMART" id="SM00220">
    <property type="entry name" value="S_TKc"/>
    <property type="match status" value="1"/>
</dbReference>
<keyword evidence="2" id="KW-0808">Transferase</keyword>
<feature type="region of interest" description="Disordered" evidence="7">
    <location>
        <begin position="388"/>
        <end position="408"/>
    </location>
</feature>
<dbReference type="InterPro" id="IPR000961">
    <property type="entry name" value="AGC-kinase_C"/>
</dbReference>
<keyword evidence="5 6" id="KW-0067">ATP-binding</keyword>
<keyword evidence="3 6" id="KW-0547">Nucleotide-binding</keyword>
<dbReference type="CDD" id="cd05123">
    <property type="entry name" value="STKc_AGC"/>
    <property type="match status" value="1"/>
</dbReference>
<reference evidence="10" key="2">
    <citation type="submission" date="2011-02" db="EMBL/GenBank/DDBJ databases">
        <authorList>
            <person name="MacLean D."/>
        </authorList>
    </citation>
    <scope>NUCLEOTIDE SEQUENCE</scope>
</reference>
<dbReference type="InterPro" id="IPR045270">
    <property type="entry name" value="STKc_AGC"/>
</dbReference>
<dbReference type="AlphaFoldDB" id="F0WTD0"/>
<protein>
    <submittedName>
        <fullName evidence="10">cAMPdependent protein kinase catalytic subunit alpha putative</fullName>
    </submittedName>
</protein>